<dbReference type="GO" id="GO:0016055">
    <property type="term" value="P:Wnt signaling pathway"/>
    <property type="evidence" value="ECO:0007669"/>
    <property type="project" value="UniProtKB-KW"/>
</dbReference>
<feature type="transmembrane region" description="Helical" evidence="9">
    <location>
        <begin position="337"/>
        <end position="355"/>
    </location>
</feature>
<feature type="domain" description="Wntless-like transmembrane" evidence="10">
    <location>
        <begin position="338"/>
        <end position="391"/>
    </location>
</feature>
<dbReference type="PANTHER" id="PTHR13449:SF2">
    <property type="entry name" value="PROTEIN WNTLESS HOMOLOG"/>
    <property type="match status" value="1"/>
</dbReference>
<keyword evidence="6 9" id="KW-1133">Transmembrane helix</keyword>
<evidence type="ECO:0000256" key="1">
    <source>
        <dbReference type="ARBA" id="ARBA00004653"/>
    </source>
</evidence>
<dbReference type="EMBL" id="JAODUP010000251">
    <property type="protein sequence ID" value="KAK2155030.1"/>
    <property type="molecule type" value="Genomic_DNA"/>
</dbReference>
<comment type="caution">
    <text evidence="12">The sequence shown here is derived from an EMBL/GenBank/DDBJ whole genome shotgun (WGS) entry which is preliminary data.</text>
</comment>
<evidence type="ECO:0000313" key="13">
    <source>
        <dbReference type="Proteomes" id="UP001208570"/>
    </source>
</evidence>
<comment type="subcellular location">
    <subcellularLocation>
        <location evidence="1">Golgi apparatus membrane</location>
        <topology evidence="1">Multi-pass membrane protein</topology>
    </subcellularLocation>
</comment>
<dbReference type="GO" id="GO:0006886">
    <property type="term" value="P:intracellular protein transport"/>
    <property type="evidence" value="ECO:0007669"/>
    <property type="project" value="TreeGrafter"/>
</dbReference>
<keyword evidence="3" id="KW-0217">Developmental protein</keyword>
<dbReference type="InterPro" id="IPR047843">
    <property type="entry name" value="WLS-like_TM"/>
</dbReference>
<keyword evidence="5 9" id="KW-0812">Transmembrane</keyword>
<name>A0AAD9JM56_9ANNE</name>
<protein>
    <recommendedName>
        <fullName evidence="14">Protein wntless homolog</fullName>
    </recommendedName>
</protein>
<evidence type="ECO:0000256" key="5">
    <source>
        <dbReference type="ARBA" id="ARBA00022692"/>
    </source>
</evidence>
<evidence type="ECO:0000259" key="11">
    <source>
        <dbReference type="Pfam" id="PF21883"/>
    </source>
</evidence>
<evidence type="ECO:0008006" key="14">
    <source>
        <dbReference type="Google" id="ProtNLM"/>
    </source>
</evidence>
<evidence type="ECO:0000259" key="10">
    <source>
        <dbReference type="Pfam" id="PF06664"/>
    </source>
</evidence>
<reference evidence="12" key="1">
    <citation type="journal article" date="2023" name="Mol. Biol. Evol.">
        <title>Third-Generation Sequencing Reveals the Adaptive Role of the Epigenome in Three Deep-Sea Polychaetes.</title>
        <authorList>
            <person name="Perez M."/>
            <person name="Aroh O."/>
            <person name="Sun Y."/>
            <person name="Lan Y."/>
            <person name="Juniper S.K."/>
            <person name="Young C.R."/>
            <person name="Angers B."/>
            <person name="Qian P.Y."/>
        </authorList>
    </citation>
    <scope>NUCLEOTIDE SEQUENCE</scope>
    <source>
        <strain evidence="12">P08H-3</strain>
    </source>
</reference>
<evidence type="ECO:0000256" key="7">
    <source>
        <dbReference type="ARBA" id="ARBA00023034"/>
    </source>
</evidence>
<dbReference type="GO" id="GO:0000139">
    <property type="term" value="C:Golgi membrane"/>
    <property type="evidence" value="ECO:0007669"/>
    <property type="project" value="UniProtKB-SubCell"/>
</dbReference>
<keyword evidence="4" id="KW-0879">Wnt signaling pathway</keyword>
<dbReference type="InterPro" id="IPR009551">
    <property type="entry name" value="Wntless"/>
</dbReference>
<feature type="domain" description="Wntless GOLD" evidence="11">
    <location>
        <begin position="49"/>
        <end position="173"/>
    </location>
</feature>
<dbReference type="Pfam" id="PF21883">
    <property type="entry name" value="WLS_GOLD"/>
    <property type="match status" value="1"/>
</dbReference>
<accession>A0AAD9JM56</accession>
<sequence>MAGVILETLSNKKLIGFTVLAFFCQFVCFLIGGLISPAPYNVQSLLSVKCVSSLSGSDKWYEPWGDHQCQYVDSLHEKKVYEERISANRIVFSVRFPLRKSNMQLDMSRWHQNIIAVLQVDVNPELIRPVENEAEMTLEAHLGYKNKDDSNSTDWHELVSSVEKRQLKCSLSVSVIHPNGGFTKVWLSLKTIMCPLSLVALCWHIYRVKQQNRMLIGTGFAMSFLNRKLTRVLHLDRADRKNVTDYWKHLSAVAFGCICLFVFEMCERGVQLHNPFYSIWSTPTSTNMANKVSFYHPGWSSSLCLFHLPFLHGRQGIAQHIGKEVGIATDEQSQKKVLHVTVIFLILGQVVEGHWKWDESRNIEYTSAFMTGAYGMWNIYVISLLILYAPSMKQMGLATDASEDEAIEFANIPSEASALTTLAQKEQLE</sequence>
<dbReference type="Proteomes" id="UP001208570">
    <property type="component" value="Unassembled WGS sequence"/>
</dbReference>
<evidence type="ECO:0000313" key="12">
    <source>
        <dbReference type="EMBL" id="KAK2155030.1"/>
    </source>
</evidence>
<evidence type="ECO:0000256" key="2">
    <source>
        <dbReference type="ARBA" id="ARBA00008148"/>
    </source>
</evidence>
<evidence type="ECO:0000256" key="9">
    <source>
        <dbReference type="SAM" id="Phobius"/>
    </source>
</evidence>
<keyword evidence="13" id="KW-1185">Reference proteome</keyword>
<dbReference type="GO" id="GO:0061355">
    <property type="term" value="P:Wnt protein secretion"/>
    <property type="evidence" value="ECO:0007669"/>
    <property type="project" value="TreeGrafter"/>
</dbReference>
<keyword evidence="7" id="KW-0333">Golgi apparatus</keyword>
<evidence type="ECO:0000256" key="3">
    <source>
        <dbReference type="ARBA" id="ARBA00022473"/>
    </source>
</evidence>
<dbReference type="GO" id="GO:0017147">
    <property type="term" value="F:Wnt-protein binding"/>
    <property type="evidence" value="ECO:0007669"/>
    <property type="project" value="InterPro"/>
</dbReference>
<evidence type="ECO:0000256" key="4">
    <source>
        <dbReference type="ARBA" id="ARBA00022687"/>
    </source>
</evidence>
<feature type="transmembrane region" description="Helical" evidence="9">
    <location>
        <begin position="185"/>
        <end position="206"/>
    </location>
</feature>
<dbReference type="InterPro" id="IPR053936">
    <property type="entry name" value="WLS_GOLD"/>
</dbReference>
<feature type="domain" description="Wntless-like transmembrane" evidence="10">
    <location>
        <begin position="236"/>
        <end position="287"/>
    </location>
</feature>
<dbReference type="PANTHER" id="PTHR13449">
    <property type="entry name" value="INTEGRAL MEMBRANE PROTEIN GPR177"/>
    <property type="match status" value="1"/>
</dbReference>
<comment type="similarity">
    <text evidence="2">Belongs to the wntless family.</text>
</comment>
<dbReference type="AlphaFoldDB" id="A0AAD9JM56"/>
<gene>
    <name evidence="12" type="ORF">LSH36_251g05038</name>
</gene>
<evidence type="ECO:0000256" key="6">
    <source>
        <dbReference type="ARBA" id="ARBA00022989"/>
    </source>
</evidence>
<feature type="transmembrane region" description="Helical" evidence="9">
    <location>
        <begin position="14"/>
        <end position="35"/>
    </location>
</feature>
<evidence type="ECO:0000256" key="8">
    <source>
        <dbReference type="ARBA" id="ARBA00023136"/>
    </source>
</evidence>
<organism evidence="12 13">
    <name type="scientific">Paralvinella palmiformis</name>
    <dbReference type="NCBI Taxonomy" id="53620"/>
    <lineage>
        <taxon>Eukaryota</taxon>
        <taxon>Metazoa</taxon>
        <taxon>Spiralia</taxon>
        <taxon>Lophotrochozoa</taxon>
        <taxon>Annelida</taxon>
        <taxon>Polychaeta</taxon>
        <taxon>Sedentaria</taxon>
        <taxon>Canalipalpata</taxon>
        <taxon>Terebellida</taxon>
        <taxon>Terebelliformia</taxon>
        <taxon>Alvinellidae</taxon>
        <taxon>Paralvinella</taxon>
    </lineage>
</organism>
<keyword evidence="8 9" id="KW-0472">Membrane</keyword>
<dbReference type="Pfam" id="PF06664">
    <property type="entry name" value="WLS-like_TM"/>
    <property type="match status" value="2"/>
</dbReference>
<proteinExistence type="inferred from homology"/>
<feature type="transmembrane region" description="Helical" evidence="9">
    <location>
        <begin position="367"/>
        <end position="389"/>
    </location>
</feature>